<dbReference type="RefSeq" id="WP_395118874.1">
    <property type="nucleotide sequence ID" value="NZ_JBIMSN010000094.1"/>
</dbReference>
<reference evidence="4 5" key="1">
    <citation type="submission" date="2024-10" db="EMBL/GenBank/DDBJ databases">
        <authorList>
            <person name="Riesco R."/>
        </authorList>
    </citation>
    <scope>NUCLEOTIDE SEQUENCE [LARGE SCALE GENOMIC DNA]</scope>
    <source>
        <strain evidence="3 5">NCIMB 15448</strain>
        <strain evidence="1 4">NCIMB 15449</strain>
        <strain evidence="2 6">NCIMB 15450</strain>
    </source>
</reference>
<accession>A0ABW7JWR3</accession>
<comment type="caution">
    <text evidence="1">The sequence shown here is derived from an EMBL/GenBank/DDBJ whole genome shotgun (WGS) entry which is preliminary data.</text>
</comment>
<dbReference type="Proteomes" id="UP001609219">
    <property type="component" value="Unassembled WGS sequence"/>
</dbReference>
<evidence type="ECO:0000313" key="2">
    <source>
        <dbReference type="EMBL" id="MFH5230944.1"/>
    </source>
</evidence>
<sequence>MDDRKDGSVPDSLRYTDGNYVAERGRWLTGGDSVRGRRVAARMLRAVHKPWFRVWLPHGVGVLTTTGRKTGKPRTTYIKAVRAGDKAYLVAIPGQQALWLKNIRADSSVRLRVRGGTFAGVAREPHDDSERRTAYDAFCGTVHPFDYVENAFHRRGLPTRAKIVELHRAWFDGGIPLVVDLEKDAGTLES</sequence>
<dbReference type="Proteomes" id="UP001609175">
    <property type="component" value="Unassembled WGS sequence"/>
</dbReference>
<dbReference type="EMBL" id="JBIMSN010000094">
    <property type="protein sequence ID" value="MFH5230944.1"/>
    <property type="molecule type" value="Genomic_DNA"/>
</dbReference>
<evidence type="ECO:0000313" key="3">
    <source>
        <dbReference type="EMBL" id="MFH5242328.1"/>
    </source>
</evidence>
<organism evidence="1 4">
    <name type="scientific">Antrihabitans spumae</name>
    <dbReference type="NCBI Taxonomy" id="3373370"/>
    <lineage>
        <taxon>Bacteria</taxon>
        <taxon>Bacillati</taxon>
        <taxon>Actinomycetota</taxon>
        <taxon>Actinomycetes</taxon>
        <taxon>Mycobacteriales</taxon>
        <taxon>Nocardiaceae</taxon>
        <taxon>Antrihabitans</taxon>
    </lineage>
</organism>
<protein>
    <submittedName>
        <fullName evidence="1">Nitroreductase family deazaflavin-dependent oxidoreductase</fullName>
    </submittedName>
</protein>
<dbReference type="EMBL" id="JBIMSO010000140">
    <property type="protein sequence ID" value="MFH5211957.1"/>
    <property type="molecule type" value="Genomic_DNA"/>
</dbReference>
<dbReference type="Gene3D" id="2.30.110.10">
    <property type="entry name" value="Electron Transport, Fmn-binding Protein, Chain A"/>
    <property type="match status" value="1"/>
</dbReference>
<keyword evidence="6" id="KW-1185">Reference proteome</keyword>
<proteinExistence type="predicted"/>
<dbReference type="EMBL" id="JBIMSP010000013">
    <property type="protein sequence ID" value="MFH5242328.1"/>
    <property type="molecule type" value="Genomic_DNA"/>
</dbReference>
<dbReference type="Pfam" id="PF04075">
    <property type="entry name" value="F420H2_quin_red"/>
    <property type="match status" value="1"/>
</dbReference>
<evidence type="ECO:0000313" key="1">
    <source>
        <dbReference type="EMBL" id="MFH5211957.1"/>
    </source>
</evidence>
<evidence type="ECO:0000313" key="5">
    <source>
        <dbReference type="Proteomes" id="UP001609176"/>
    </source>
</evidence>
<gene>
    <name evidence="3" type="ORF">ACHIPV_10580</name>
    <name evidence="1" type="ORF">ACHIPZ_27705</name>
    <name evidence="2" type="ORF">ACHIRB_20610</name>
</gene>
<evidence type="ECO:0000313" key="6">
    <source>
        <dbReference type="Proteomes" id="UP001609219"/>
    </source>
</evidence>
<name>A0ABW7JWR3_9NOCA</name>
<evidence type="ECO:0000313" key="4">
    <source>
        <dbReference type="Proteomes" id="UP001609175"/>
    </source>
</evidence>
<dbReference type="NCBIfam" id="TIGR00026">
    <property type="entry name" value="hi_GC_TIGR00026"/>
    <property type="match status" value="1"/>
</dbReference>
<dbReference type="InterPro" id="IPR004378">
    <property type="entry name" value="F420H2_quin_Rdtase"/>
</dbReference>
<dbReference type="Proteomes" id="UP001609176">
    <property type="component" value="Unassembled WGS sequence"/>
</dbReference>
<dbReference type="SUPFAM" id="SSF50475">
    <property type="entry name" value="FMN-binding split barrel"/>
    <property type="match status" value="1"/>
</dbReference>
<dbReference type="InterPro" id="IPR012349">
    <property type="entry name" value="Split_barrel_FMN-bd"/>
</dbReference>